<gene>
    <name evidence="14" type="ORF">NG895_05330</name>
</gene>
<dbReference type="GO" id="GO:0043139">
    <property type="term" value="F:5'-3' DNA helicase activity"/>
    <property type="evidence" value="ECO:0007669"/>
    <property type="project" value="UniProtKB-EC"/>
</dbReference>
<feature type="domain" description="SF4 helicase" evidence="13">
    <location>
        <begin position="188"/>
        <end position="406"/>
    </location>
</feature>
<evidence type="ECO:0000256" key="7">
    <source>
        <dbReference type="ARBA" id="ARBA00022840"/>
    </source>
</evidence>
<dbReference type="GO" id="GO:0003677">
    <property type="term" value="F:DNA binding"/>
    <property type="evidence" value="ECO:0007669"/>
    <property type="project" value="UniProtKB-KW"/>
</dbReference>
<dbReference type="Gene3D" id="1.10.860.10">
    <property type="entry name" value="DNAb Helicase, Chain A"/>
    <property type="match status" value="1"/>
</dbReference>
<evidence type="ECO:0000259" key="12">
    <source>
        <dbReference type="Pfam" id="PF00772"/>
    </source>
</evidence>
<feature type="domain" description="DNA helicase DnaB-like N-terminal" evidence="12">
    <location>
        <begin position="7"/>
        <end position="107"/>
    </location>
</feature>
<dbReference type="SUPFAM" id="SSF48024">
    <property type="entry name" value="N-terminal domain of DnaB helicase"/>
    <property type="match status" value="1"/>
</dbReference>
<dbReference type="InterPro" id="IPR027417">
    <property type="entry name" value="P-loop_NTPase"/>
</dbReference>
<dbReference type="InterPro" id="IPR016136">
    <property type="entry name" value="DNA_helicase_N/primase_C"/>
</dbReference>
<evidence type="ECO:0000256" key="2">
    <source>
        <dbReference type="ARBA" id="ARBA00022515"/>
    </source>
</evidence>
<dbReference type="GO" id="GO:0006269">
    <property type="term" value="P:DNA replication, synthesis of primer"/>
    <property type="evidence" value="ECO:0007669"/>
    <property type="project" value="UniProtKB-KW"/>
</dbReference>
<name>A0A9X2F6R4_9BACT</name>
<dbReference type="GO" id="GO:0005524">
    <property type="term" value="F:ATP binding"/>
    <property type="evidence" value="ECO:0007669"/>
    <property type="project" value="UniProtKB-KW"/>
</dbReference>
<dbReference type="AlphaFoldDB" id="A0A9X2F6R4"/>
<keyword evidence="15" id="KW-1185">Reference proteome</keyword>
<evidence type="ECO:0000256" key="1">
    <source>
        <dbReference type="ARBA" id="ARBA00008428"/>
    </source>
</evidence>
<dbReference type="Proteomes" id="UP001155241">
    <property type="component" value="Unassembled WGS sequence"/>
</dbReference>
<evidence type="ECO:0000256" key="3">
    <source>
        <dbReference type="ARBA" id="ARBA00022705"/>
    </source>
</evidence>
<evidence type="ECO:0000313" key="15">
    <source>
        <dbReference type="Proteomes" id="UP001155241"/>
    </source>
</evidence>
<dbReference type="Gene3D" id="3.40.50.300">
    <property type="entry name" value="P-loop containing nucleotide triphosphate hydrolases"/>
    <property type="match status" value="1"/>
</dbReference>
<evidence type="ECO:0000256" key="11">
    <source>
        <dbReference type="ARBA" id="ARBA00048954"/>
    </source>
</evidence>
<dbReference type="Pfam" id="PF00772">
    <property type="entry name" value="DnaB"/>
    <property type="match status" value="1"/>
</dbReference>
<dbReference type="GO" id="GO:0005829">
    <property type="term" value="C:cytosol"/>
    <property type="evidence" value="ECO:0007669"/>
    <property type="project" value="TreeGrafter"/>
</dbReference>
<comment type="caution">
    <text evidence="14">The sequence shown here is derived from an EMBL/GenBank/DDBJ whole genome shotgun (WGS) entry which is preliminary data.</text>
</comment>
<evidence type="ECO:0000256" key="9">
    <source>
        <dbReference type="ARBA" id="ARBA00023235"/>
    </source>
</evidence>
<proteinExistence type="inferred from homology"/>
<dbReference type="InterPro" id="IPR036185">
    <property type="entry name" value="DNA_heli_DnaB-like_N_sf"/>
</dbReference>
<keyword evidence="6" id="KW-0347">Helicase</keyword>
<keyword evidence="3" id="KW-0235">DNA replication</keyword>
<evidence type="ECO:0000259" key="13">
    <source>
        <dbReference type="Pfam" id="PF03796"/>
    </source>
</evidence>
<evidence type="ECO:0000256" key="6">
    <source>
        <dbReference type="ARBA" id="ARBA00022806"/>
    </source>
</evidence>
<keyword evidence="5" id="KW-0378">Hydrolase</keyword>
<dbReference type="GO" id="GO:0016787">
    <property type="term" value="F:hydrolase activity"/>
    <property type="evidence" value="ECO:0007669"/>
    <property type="project" value="UniProtKB-KW"/>
</dbReference>
<keyword evidence="8" id="KW-0238">DNA-binding</keyword>
<keyword evidence="7" id="KW-0067">ATP-binding</keyword>
<dbReference type="EMBL" id="JAMXLR010000023">
    <property type="protein sequence ID" value="MCO6043322.1"/>
    <property type="molecule type" value="Genomic_DNA"/>
</dbReference>
<comment type="catalytic activity">
    <reaction evidence="11">
        <text>ATP + H2O = ADP + phosphate + H(+)</text>
        <dbReference type="Rhea" id="RHEA:13065"/>
        <dbReference type="ChEBI" id="CHEBI:15377"/>
        <dbReference type="ChEBI" id="CHEBI:15378"/>
        <dbReference type="ChEBI" id="CHEBI:30616"/>
        <dbReference type="ChEBI" id="CHEBI:43474"/>
        <dbReference type="ChEBI" id="CHEBI:456216"/>
        <dbReference type="EC" id="5.6.2.3"/>
    </reaction>
</comment>
<evidence type="ECO:0000313" key="14">
    <source>
        <dbReference type="EMBL" id="MCO6043322.1"/>
    </source>
</evidence>
<dbReference type="PANTHER" id="PTHR30153">
    <property type="entry name" value="REPLICATIVE DNA HELICASE DNAB"/>
    <property type="match status" value="1"/>
</dbReference>
<dbReference type="PANTHER" id="PTHR30153:SF2">
    <property type="entry name" value="REPLICATIVE DNA HELICASE"/>
    <property type="match status" value="1"/>
</dbReference>
<dbReference type="RefSeq" id="WP_252851428.1">
    <property type="nucleotide sequence ID" value="NZ_JAMXLR010000023.1"/>
</dbReference>
<dbReference type="EC" id="5.6.2.3" evidence="10"/>
<dbReference type="GO" id="GO:1990077">
    <property type="term" value="C:primosome complex"/>
    <property type="evidence" value="ECO:0007669"/>
    <property type="project" value="UniProtKB-KW"/>
</dbReference>
<protein>
    <recommendedName>
        <fullName evidence="10">DNA 5'-3' helicase</fullName>
        <ecNumber evidence="10">5.6.2.3</ecNumber>
    </recommendedName>
</protein>
<evidence type="ECO:0000256" key="4">
    <source>
        <dbReference type="ARBA" id="ARBA00022741"/>
    </source>
</evidence>
<dbReference type="SUPFAM" id="SSF52540">
    <property type="entry name" value="P-loop containing nucleoside triphosphate hydrolases"/>
    <property type="match status" value="1"/>
</dbReference>
<dbReference type="InterPro" id="IPR007694">
    <property type="entry name" value="DNA_helicase_DnaB-like_C"/>
</dbReference>
<dbReference type="Pfam" id="PF03796">
    <property type="entry name" value="DnaB_C"/>
    <property type="match status" value="1"/>
</dbReference>
<reference evidence="14" key="1">
    <citation type="submission" date="2022-06" db="EMBL/GenBank/DDBJ databases">
        <title>Aeoliella straminimaris, a novel planctomycete from sediments.</title>
        <authorList>
            <person name="Vitorino I.R."/>
            <person name="Lage O.M."/>
        </authorList>
    </citation>
    <scope>NUCLEOTIDE SEQUENCE</scope>
    <source>
        <strain evidence="14">ICT_H6.2</strain>
    </source>
</reference>
<keyword evidence="2" id="KW-0639">Primosome</keyword>
<organism evidence="14 15">
    <name type="scientific">Aeoliella straminimaris</name>
    <dbReference type="NCBI Taxonomy" id="2954799"/>
    <lineage>
        <taxon>Bacteria</taxon>
        <taxon>Pseudomonadati</taxon>
        <taxon>Planctomycetota</taxon>
        <taxon>Planctomycetia</taxon>
        <taxon>Pirellulales</taxon>
        <taxon>Lacipirellulaceae</taxon>
        <taxon>Aeoliella</taxon>
    </lineage>
</organism>
<comment type="similarity">
    <text evidence="1">Belongs to the helicase family. DnaB subfamily.</text>
</comment>
<dbReference type="InterPro" id="IPR007693">
    <property type="entry name" value="DNA_helicase_DnaB-like_N"/>
</dbReference>
<keyword evidence="9" id="KW-0413">Isomerase</keyword>
<evidence type="ECO:0000256" key="5">
    <source>
        <dbReference type="ARBA" id="ARBA00022801"/>
    </source>
</evidence>
<keyword evidence="4" id="KW-0547">Nucleotide-binding</keyword>
<sequence>MTEINRPRDPEAEKWTIASMLINGATAPEVFATVQPDDFDDELGQAAAWACHDALQAGEPIDAKLVLRRMRASGGDVGELAREYIAELLEEIPTAAHARLYAIKVAEAARQRRLLELGLRVTHEASNGQGSEEILTRLLSDASAIVDRNSCRGDPYKDWQESLTNFDRMTYWEPGGNNSQLNRLNIGPEQLILVGAVPGAGKTALAMQLTFNILMENLETVALVANCEMPPGVLLDRQLARIAQVPYSVVRDRQYRGATLDKVMKASEFLLSQKPRLHFMGPPFTMARLKALSASVGASIVVCDYIQRFRPSTESTDQRQRVSDVMSDCREIAMQGPAVLAISAMSRQGQFRESSECEYACDTGFILQDVEHQDPKVDGRQLEAKCIKNRHGAMGDIELTFVGRFQEHIAPPEVSEWDEFAEYSGEASLA</sequence>
<evidence type="ECO:0000256" key="8">
    <source>
        <dbReference type="ARBA" id="ARBA00023125"/>
    </source>
</evidence>
<accession>A0A9X2F6R4</accession>
<evidence type="ECO:0000256" key="10">
    <source>
        <dbReference type="ARBA" id="ARBA00044969"/>
    </source>
</evidence>